<dbReference type="PROSITE" id="PS51786">
    <property type="entry name" value="LON_PROTEOLYTIC"/>
    <property type="match status" value="1"/>
</dbReference>
<organism evidence="3">
    <name type="scientific">Aerophobetes bacterium</name>
    <dbReference type="NCBI Taxonomy" id="2030807"/>
    <lineage>
        <taxon>Bacteria</taxon>
        <taxon>Candidatus Aerophobota</taxon>
    </lineage>
</organism>
<comment type="catalytic activity">
    <reaction evidence="1">
        <text>Hydrolysis of proteins in presence of ATP.</text>
        <dbReference type="EC" id="3.4.21.53"/>
    </reaction>
</comment>
<dbReference type="Proteomes" id="UP000885660">
    <property type="component" value="Unassembled WGS sequence"/>
</dbReference>
<dbReference type="Pfam" id="PF05362">
    <property type="entry name" value="Lon_C"/>
    <property type="match status" value="1"/>
</dbReference>
<name>A0A7V0MYG9_UNCAE</name>
<accession>A0A7V0MYG9</accession>
<sequence length="257" mass="27703">GEMIEEGTLYIDTDGAKVGQVNGLAVYSYGEFMFGKPSRITAQTFIGNKGVINIEREAKLSGKTHDKGVLILSGYLGGKYGGKTPLALSATLTFEQSYSYVEGDSASAAELFAILSSLAELPIKQGIAVTGSVNQKGEIQPIGGVNEKIEGFFDTCKRKGLTGNQGVIIPRSNVKNLMLKKEVVEAVKEGKFHIYPISTVDEGIEILTGVAAGKRGPDGLFPEGTVNRKVEDKLFYLLQEQERLRKMAEKSQDSTIS</sequence>
<dbReference type="AlphaFoldDB" id="A0A7V0MYG9"/>
<dbReference type="SUPFAM" id="SSF54211">
    <property type="entry name" value="Ribosomal protein S5 domain 2-like"/>
    <property type="match status" value="1"/>
</dbReference>
<dbReference type="EC" id="3.4.21.53" evidence="1"/>
<reference evidence="3" key="1">
    <citation type="journal article" date="2020" name="mSystems">
        <title>Genome- and Community-Level Interaction Insights into Carbon Utilization and Element Cycling Functions of Hydrothermarchaeota in Hydrothermal Sediment.</title>
        <authorList>
            <person name="Zhou Z."/>
            <person name="Liu Y."/>
            <person name="Xu W."/>
            <person name="Pan J."/>
            <person name="Luo Z.H."/>
            <person name="Li M."/>
        </authorList>
    </citation>
    <scope>NUCLEOTIDE SEQUENCE [LARGE SCALE GENOMIC DNA]</scope>
    <source>
        <strain evidence="3">HyVt-219</strain>
    </source>
</reference>
<dbReference type="Gene3D" id="3.30.230.10">
    <property type="match status" value="1"/>
</dbReference>
<feature type="active site" evidence="1">
    <location>
        <position position="148"/>
    </location>
</feature>
<dbReference type="GO" id="GO:0006508">
    <property type="term" value="P:proteolysis"/>
    <property type="evidence" value="ECO:0007669"/>
    <property type="project" value="UniProtKB-KW"/>
</dbReference>
<protein>
    <recommendedName>
        <fullName evidence="1">endopeptidase La</fullName>
        <ecNumber evidence="1">3.4.21.53</ecNumber>
    </recommendedName>
</protein>
<gene>
    <name evidence="3" type="ORF">ENG47_00960</name>
</gene>
<keyword evidence="1" id="KW-0720">Serine protease</keyword>
<dbReference type="GO" id="GO:0005524">
    <property type="term" value="F:ATP binding"/>
    <property type="evidence" value="ECO:0007669"/>
    <property type="project" value="InterPro"/>
</dbReference>
<dbReference type="PANTHER" id="PTHR10046">
    <property type="entry name" value="ATP DEPENDENT LON PROTEASE FAMILY MEMBER"/>
    <property type="match status" value="1"/>
</dbReference>
<feature type="domain" description="Lon proteolytic" evidence="2">
    <location>
        <begin position="15"/>
        <end position="210"/>
    </location>
</feature>
<dbReference type="EMBL" id="DRBC01000057">
    <property type="protein sequence ID" value="HDN84310.1"/>
    <property type="molecule type" value="Genomic_DNA"/>
</dbReference>
<feature type="active site" evidence="1">
    <location>
        <position position="105"/>
    </location>
</feature>
<keyword evidence="1" id="KW-0378">Hydrolase</keyword>
<dbReference type="PRINTS" id="PR00830">
    <property type="entry name" value="ENDOLAPTASE"/>
</dbReference>
<dbReference type="InterPro" id="IPR014721">
    <property type="entry name" value="Ribsml_uS5_D2-typ_fold_subgr"/>
</dbReference>
<dbReference type="InterPro" id="IPR027065">
    <property type="entry name" value="Lon_Prtase"/>
</dbReference>
<evidence type="ECO:0000313" key="3">
    <source>
        <dbReference type="EMBL" id="HDN84310.1"/>
    </source>
</evidence>
<keyword evidence="1 3" id="KW-0645">Protease</keyword>
<dbReference type="GO" id="GO:0004176">
    <property type="term" value="F:ATP-dependent peptidase activity"/>
    <property type="evidence" value="ECO:0007669"/>
    <property type="project" value="UniProtKB-UniRule"/>
</dbReference>
<comment type="caution">
    <text evidence="3">The sequence shown here is derived from an EMBL/GenBank/DDBJ whole genome shotgun (WGS) entry which is preliminary data.</text>
</comment>
<proteinExistence type="inferred from homology"/>
<dbReference type="GO" id="GO:0004252">
    <property type="term" value="F:serine-type endopeptidase activity"/>
    <property type="evidence" value="ECO:0007669"/>
    <property type="project" value="UniProtKB-UniRule"/>
</dbReference>
<comment type="similarity">
    <text evidence="1">Belongs to the peptidase S16 family.</text>
</comment>
<feature type="non-terminal residue" evidence="3">
    <location>
        <position position="1"/>
    </location>
</feature>
<evidence type="ECO:0000256" key="1">
    <source>
        <dbReference type="PROSITE-ProRule" id="PRU01122"/>
    </source>
</evidence>
<dbReference type="GO" id="GO:0030163">
    <property type="term" value="P:protein catabolic process"/>
    <property type="evidence" value="ECO:0007669"/>
    <property type="project" value="InterPro"/>
</dbReference>
<dbReference type="InterPro" id="IPR008269">
    <property type="entry name" value="Lon_proteolytic"/>
</dbReference>
<evidence type="ECO:0000259" key="2">
    <source>
        <dbReference type="PROSITE" id="PS51786"/>
    </source>
</evidence>
<dbReference type="InterPro" id="IPR020568">
    <property type="entry name" value="Ribosomal_Su5_D2-typ_SF"/>
</dbReference>